<organism evidence="10 11">
    <name type="scientific">Thermonema lapsum</name>
    <dbReference type="NCBI Taxonomy" id="28195"/>
    <lineage>
        <taxon>Bacteria</taxon>
        <taxon>Pseudomonadati</taxon>
        <taxon>Bacteroidota</taxon>
        <taxon>Cytophagia</taxon>
        <taxon>Cytophagales</taxon>
        <taxon>Thermonemataceae</taxon>
        <taxon>Thermonema</taxon>
    </lineage>
</organism>
<evidence type="ECO:0000256" key="3">
    <source>
        <dbReference type="ARBA" id="ARBA00022475"/>
    </source>
</evidence>
<evidence type="ECO:0000256" key="5">
    <source>
        <dbReference type="ARBA" id="ARBA00022856"/>
    </source>
</evidence>
<dbReference type="Pfam" id="PF00854">
    <property type="entry name" value="PTR2"/>
    <property type="match status" value="1"/>
</dbReference>
<dbReference type="InterPro" id="IPR050171">
    <property type="entry name" value="MFS_Transporters"/>
</dbReference>
<keyword evidence="4 8" id="KW-0812">Transmembrane</keyword>
<keyword evidence="7 8" id="KW-0472">Membrane</keyword>
<dbReference type="InterPro" id="IPR036259">
    <property type="entry name" value="MFS_trans_sf"/>
</dbReference>
<evidence type="ECO:0000256" key="7">
    <source>
        <dbReference type="ARBA" id="ARBA00023136"/>
    </source>
</evidence>
<feature type="transmembrane region" description="Helical" evidence="8">
    <location>
        <begin position="55"/>
        <end position="75"/>
    </location>
</feature>
<feature type="transmembrane region" description="Helical" evidence="8">
    <location>
        <begin position="230"/>
        <end position="249"/>
    </location>
</feature>
<proteinExistence type="predicted"/>
<dbReference type="PANTHER" id="PTHR23517:SF15">
    <property type="entry name" value="PROTON-DEPENDENT OLIGOPEPTIDE FAMILY TRANSPORT PROTEIN"/>
    <property type="match status" value="1"/>
</dbReference>
<dbReference type="InterPro" id="IPR020846">
    <property type="entry name" value="MFS_dom"/>
</dbReference>
<feature type="transmembrane region" description="Helical" evidence="8">
    <location>
        <begin position="482"/>
        <end position="500"/>
    </location>
</feature>
<feature type="transmembrane region" description="Helical" evidence="8">
    <location>
        <begin position="403"/>
        <end position="423"/>
    </location>
</feature>
<dbReference type="RefSeq" id="WP_166917942.1">
    <property type="nucleotide sequence ID" value="NZ_JAASRN010000001.1"/>
</dbReference>
<keyword evidence="6 8" id="KW-1133">Transmembrane helix</keyword>
<feature type="transmembrane region" description="Helical" evidence="8">
    <location>
        <begin position="26"/>
        <end position="43"/>
    </location>
</feature>
<feature type="domain" description="Major facilitator superfamily (MFS) profile" evidence="9">
    <location>
        <begin position="16"/>
        <end position="506"/>
    </location>
</feature>
<comment type="caution">
    <text evidence="10">The sequence shown here is derived from an EMBL/GenBank/DDBJ whole genome shotgun (WGS) entry which is preliminary data.</text>
</comment>
<feature type="transmembrane region" description="Helical" evidence="8">
    <location>
        <begin position="184"/>
        <end position="203"/>
    </location>
</feature>
<keyword evidence="5" id="KW-0653">Protein transport</keyword>
<comment type="subcellular location">
    <subcellularLocation>
        <location evidence="1">Cell membrane</location>
        <topology evidence="1">Multi-pass membrane protein</topology>
    </subcellularLocation>
</comment>
<evidence type="ECO:0000313" key="11">
    <source>
        <dbReference type="Proteomes" id="UP000537126"/>
    </source>
</evidence>
<keyword evidence="11" id="KW-1185">Reference proteome</keyword>
<dbReference type="Proteomes" id="UP000537126">
    <property type="component" value="Unassembled WGS sequence"/>
</dbReference>
<feature type="transmembrane region" description="Helical" evidence="8">
    <location>
        <begin position="435"/>
        <end position="454"/>
    </location>
</feature>
<feature type="transmembrane region" description="Helical" evidence="8">
    <location>
        <begin position="338"/>
        <end position="359"/>
    </location>
</feature>
<evidence type="ECO:0000256" key="4">
    <source>
        <dbReference type="ARBA" id="ARBA00022692"/>
    </source>
</evidence>
<dbReference type="CDD" id="cd17346">
    <property type="entry name" value="MFS_DtpA_like"/>
    <property type="match status" value="1"/>
</dbReference>
<name>A0A846MM54_9BACT</name>
<feature type="transmembrane region" description="Helical" evidence="8">
    <location>
        <begin position="87"/>
        <end position="109"/>
    </location>
</feature>
<reference evidence="10 11" key="1">
    <citation type="submission" date="2020-03" db="EMBL/GenBank/DDBJ databases">
        <title>Genomic Encyclopedia of Type Strains, Phase IV (KMG-IV): sequencing the most valuable type-strain genomes for metagenomic binning, comparative biology and taxonomic classification.</title>
        <authorList>
            <person name="Goeker M."/>
        </authorList>
    </citation>
    <scope>NUCLEOTIDE SEQUENCE [LARGE SCALE GENOMIC DNA]</scope>
    <source>
        <strain evidence="10 11">DSM 5718</strain>
    </source>
</reference>
<dbReference type="PROSITE" id="PS50850">
    <property type="entry name" value="MFS"/>
    <property type="match status" value="1"/>
</dbReference>
<dbReference type="Gene3D" id="1.20.1250.20">
    <property type="entry name" value="MFS general substrate transporter like domains"/>
    <property type="match status" value="1"/>
</dbReference>
<evidence type="ECO:0000259" key="9">
    <source>
        <dbReference type="PROSITE" id="PS50850"/>
    </source>
</evidence>
<dbReference type="NCBIfam" id="TIGR00924">
    <property type="entry name" value="yjdL_sub1_fam"/>
    <property type="match status" value="1"/>
</dbReference>
<dbReference type="InterPro" id="IPR000109">
    <property type="entry name" value="POT_fam"/>
</dbReference>
<dbReference type="EMBL" id="JAASRN010000001">
    <property type="protein sequence ID" value="NIK72623.1"/>
    <property type="molecule type" value="Genomic_DNA"/>
</dbReference>
<feature type="transmembrane region" description="Helical" evidence="8">
    <location>
        <begin position="155"/>
        <end position="178"/>
    </location>
</feature>
<dbReference type="PANTHER" id="PTHR23517">
    <property type="entry name" value="RESISTANCE PROTEIN MDTM, PUTATIVE-RELATED-RELATED"/>
    <property type="match status" value="1"/>
</dbReference>
<dbReference type="SUPFAM" id="SSF103473">
    <property type="entry name" value="MFS general substrate transporter"/>
    <property type="match status" value="1"/>
</dbReference>
<protein>
    <submittedName>
        <fullName evidence="10">POT family proton-dependent oligopeptide transporter</fullName>
    </submittedName>
</protein>
<accession>A0A846MM54</accession>
<dbReference type="GO" id="GO:1904680">
    <property type="term" value="F:peptide transmembrane transporter activity"/>
    <property type="evidence" value="ECO:0007669"/>
    <property type="project" value="InterPro"/>
</dbReference>
<dbReference type="AlphaFoldDB" id="A0A846MM54"/>
<feature type="transmembrane region" description="Helical" evidence="8">
    <location>
        <begin position="291"/>
        <end position="308"/>
    </location>
</feature>
<keyword evidence="3" id="KW-1003">Cell membrane</keyword>
<feature type="transmembrane region" description="Helical" evidence="8">
    <location>
        <begin position="371"/>
        <end position="391"/>
    </location>
</feature>
<dbReference type="GO" id="GO:0015833">
    <property type="term" value="P:peptide transport"/>
    <property type="evidence" value="ECO:0007669"/>
    <property type="project" value="UniProtKB-KW"/>
</dbReference>
<evidence type="ECO:0000313" key="10">
    <source>
        <dbReference type="EMBL" id="NIK72623.1"/>
    </source>
</evidence>
<feature type="transmembrane region" description="Helical" evidence="8">
    <location>
        <begin position="115"/>
        <end position="134"/>
    </location>
</feature>
<gene>
    <name evidence="10" type="ORF">FHS56_000109</name>
</gene>
<evidence type="ECO:0000256" key="6">
    <source>
        <dbReference type="ARBA" id="ARBA00022989"/>
    </source>
</evidence>
<evidence type="ECO:0000256" key="1">
    <source>
        <dbReference type="ARBA" id="ARBA00004651"/>
    </source>
</evidence>
<feature type="transmembrane region" description="Helical" evidence="8">
    <location>
        <begin position="261"/>
        <end position="279"/>
    </location>
</feature>
<evidence type="ECO:0000256" key="2">
    <source>
        <dbReference type="ARBA" id="ARBA00022448"/>
    </source>
</evidence>
<dbReference type="GO" id="GO:0005886">
    <property type="term" value="C:plasma membrane"/>
    <property type="evidence" value="ECO:0007669"/>
    <property type="project" value="UniProtKB-SubCell"/>
</dbReference>
<keyword evidence="2" id="KW-0813">Transport</keyword>
<evidence type="ECO:0000256" key="8">
    <source>
        <dbReference type="SAM" id="Phobius"/>
    </source>
</evidence>
<dbReference type="InterPro" id="IPR005279">
    <property type="entry name" value="Dipep/tripep_permease"/>
</dbReference>
<sequence>MTISTQKTKHPSGLYVLFTTEMWERFSYYGMRALLVLYLVANLDNFGFNMAREEALSIYAIFTGLVYLTPIIGGWAADRFLGKRKAVYTGAIIMAAGQFLLAASAFMAHSLAPDFRFFIFSYGLGCLILGNGFFKPNISTIVGDLYDDNDPRKDSAFNIFYMGINLGATLGPLLAGALGEQVHWGWGFFSAGVGMLISMLILFTKETSLNGFGLPPHAKAGQNRLSKQDWIELMALACVLILLTGAIIWGWRQMPDAVTDSIMKVGFGALVLGLIWVMVSNTKGATEWSRMGVILVLAFFNVAFWAGFEQAGGTFNLFAAEKTNRFIEALNWEIPTTWFQNINPIAILIFAPLFSVMWLKLDQHKLNPRTPIKFALGLLLGALAFALMTQADALAEHGKVSPMWLVAVYVILTLGELMLSPIGLSMITKLAPRKLVSVVMGLWMASFAAGNYLAGMLETILHKLNAQQAGTQGFALELYPFITYWMLGSGIVLILLSPLLNKAMKGIH</sequence>
<keyword evidence="5" id="KW-0571">Peptide transport</keyword>